<evidence type="ECO:0000313" key="2">
    <source>
        <dbReference type="EMBL" id="KAK2114408.1"/>
    </source>
</evidence>
<accession>A0ABQ9VYD2</accession>
<protein>
    <submittedName>
        <fullName evidence="2">Uncharacterized protein</fullName>
    </submittedName>
</protein>
<evidence type="ECO:0000313" key="3">
    <source>
        <dbReference type="Proteomes" id="UP001266305"/>
    </source>
</evidence>
<keyword evidence="3" id="KW-1185">Reference proteome</keyword>
<gene>
    <name evidence="2" type="ORF">P7K49_008674</name>
</gene>
<proteinExistence type="predicted"/>
<dbReference type="EMBL" id="JASSZA010000004">
    <property type="protein sequence ID" value="KAK2114408.1"/>
    <property type="molecule type" value="Genomic_DNA"/>
</dbReference>
<feature type="region of interest" description="Disordered" evidence="1">
    <location>
        <begin position="112"/>
        <end position="154"/>
    </location>
</feature>
<comment type="caution">
    <text evidence="2">The sequence shown here is derived from an EMBL/GenBank/DDBJ whole genome shotgun (WGS) entry which is preliminary data.</text>
</comment>
<feature type="region of interest" description="Disordered" evidence="1">
    <location>
        <begin position="251"/>
        <end position="333"/>
    </location>
</feature>
<dbReference type="Proteomes" id="UP001266305">
    <property type="component" value="Unassembled WGS sequence"/>
</dbReference>
<evidence type="ECO:0000256" key="1">
    <source>
        <dbReference type="SAM" id="MobiDB-lite"/>
    </source>
</evidence>
<feature type="non-terminal residue" evidence="2">
    <location>
        <position position="333"/>
    </location>
</feature>
<sequence>MFSSLRLGTAAAPIPHAGDSIHALKTSIYDTPSARRVPPRVLGRNQFLPALPPCKDKKLRRARPLCSRVGAYLGARVIRGFPAWRLHRLGHRDLDRPWVWLERLGHGRRRCSGSLASRAEGPHPGRPSCLCAPRRGPESPPCRRGPSSPPRRRPELAGCAQLWAARGRRHQGVAGSRPLADPTRVVRPAPAAPRGLGASLALARLLLGHLPPSPAPAPALILRESRAEVAPLAAGGGAVFVQPVWAPLPRSRPLWEPRARTGLSPGSGRDGHPPLEGVLAPPRAEKGRRGLLATRLPGPSQGERPYSPQEDVLGPRHSSGSLAEEVARPQTQG</sequence>
<organism evidence="2 3">
    <name type="scientific">Saguinus oedipus</name>
    <name type="common">Cotton-top tamarin</name>
    <name type="synonym">Oedipomidas oedipus</name>
    <dbReference type="NCBI Taxonomy" id="9490"/>
    <lineage>
        <taxon>Eukaryota</taxon>
        <taxon>Metazoa</taxon>
        <taxon>Chordata</taxon>
        <taxon>Craniata</taxon>
        <taxon>Vertebrata</taxon>
        <taxon>Euteleostomi</taxon>
        <taxon>Mammalia</taxon>
        <taxon>Eutheria</taxon>
        <taxon>Euarchontoglires</taxon>
        <taxon>Primates</taxon>
        <taxon>Haplorrhini</taxon>
        <taxon>Platyrrhini</taxon>
        <taxon>Cebidae</taxon>
        <taxon>Callitrichinae</taxon>
        <taxon>Saguinus</taxon>
    </lineage>
</organism>
<reference evidence="2 3" key="1">
    <citation type="submission" date="2023-05" db="EMBL/GenBank/DDBJ databases">
        <title>B98-5 Cell Line De Novo Hybrid Assembly: An Optical Mapping Approach.</title>
        <authorList>
            <person name="Kananen K."/>
            <person name="Auerbach J.A."/>
            <person name="Kautto E."/>
            <person name="Blachly J.S."/>
        </authorList>
    </citation>
    <scope>NUCLEOTIDE SEQUENCE [LARGE SCALE GENOMIC DNA]</scope>
    <source>
        <strain evidence="2">B95-8</strain>
        <tissue evidence="2">Cell line</tissue>
    </source>
</reference>
<name>A0ABQ9VYD2_SAGOE</name>